<evidence type="ECO:0000256" key="2">
    <source>
        <dbReference type="SAM" id="Phobius"/>
    </source>
</evidence>
<keyword evidence="4" id="KW-0645">Protease</keyword>
<organism evidence="4 5">
    <name type="scientific">Rhizoctonia solani 123E</name>
    <dbReference type="NCBI Taxonomy" id="1423351"/>
    <lineage>
        <taxon>Eukaryota</taxon>
        <taxon>Fungi</taxon>
        <taxon>Dikarya</taxon>
        <taxon>Basidiomycota</taxon>
        <taxon>Agaricomycotina</taxon>
        <taxon>Agaricomycetes</taxon>
        <taxon>Cantharellales</taxon>
        <taxon>Ceratobasidiaceae</taxon>
        <taxon>Rhizoctonia</taxon>
    </lineage>
</organism>
<name>A0A074RFD5_9AGAM</name>
<dbReference type="CDD" id="cd05471">
    <property type="entry name" value="pepsin_like"/>
    <property type="match status" value="1"/>
</dbReference>
<dbReference type="Pfam" id="PF00026">
    <property type="entry name" value="Asp"/>
    <property type="match status" value="1"/>
</dbReference>
<dbReference type="InterPro" id="IPR034164">
    <property type="entry name" value="Pepsin-like_dom"/>
</dbReference>
<dbReference type="Gene3D" id="2.40.70.10">
    <property type="entry name" value="Acid Proteases"/>
    <property type="match status" value="2"/>
</dbReference>
<comment type="similarity">
    <text evidence="1">Belongs to the peptidase A1 family.</text>
</comment>
<feature type="transmembrane region" description="Helical" evidence="2">
    <location>
        <begin position="156"/>
        <end position="180"/>
    </location>
</feature>
<feature type="domain" description="Peptidase A1" evidence="3">
    <location>
        <begin position="328"/>
        <end position="622"/>
    </location>
</feature>
<comment type="caution">
    <text evidence="4">The sequence shown here is derived from an EMBL/GenBank/DDBJ whole genome shotgun (WGS) entry which is preliminary data.</text>
</comment>
<keyword evidence="2" id="KW-0812">Transmembrane</keyword>
<dbReference type="AlphaFoldDB" id="A0A074RFD5"/>
<accession>A0A074RFD5</accession>
<dbReference type="PROSITE" id="PS51767">
    <property type="entry name" value="PEPTIDASE_A1"/>
    <property type="match status" value="1"/>
</dbReference>
<sequence length="622" mass="68141">MSGIPTQEYHGLRVVGNATQPQTIEFSILMCDPRLSVDTREVRLDGTGKITVMESKGLTRQGNLHLAQTRLLVGKALTEFSSNSGPKTMYSGIGQAAQIQMFFGPVENSTLTPVLTPRPIEELTHGYMVAQQAAMRSYLSGRMASSFVPGRKQKMILAFTSSLPQVIVSTILFIFATIFINLCHLRSDAEQFTLFSVAAALSHSNLSRICEAAKYGDGSQETLAQDVAMKSLENRRICLINNDGPGIEMIICFEQLITDKAVHARDYETFRCPGAQTGMLQETMIPHRVVLCSYMSLLLRHRADAAKTWATLPTHAPPRIEDSGPFLHGADVALGTPPQNTTFILDTTSPVQHALTPDCVFCPTEGMYDMSASSSLVKDPSLGAFGDTLFGGSRGYESITLGGLLQDSRAMVSFVDQMSPDRYIGLRFAGGKYLTKKRVQSIIHNLNEQGQLLNPVWGLRLGGENPQLTIGALDPKDYEGEINWVPVLNDSYMIQIDALKGYNGNAFPLPSPLNVLINSVSRDIYVPDLTLYYMNESLVGPQEFINIYPKDNSRFGILCNGTKPPSVEFSVEINGIDYPVNPTDMIRPPSGFSATGFCNVGVVKSSLPDFTLGITFLRSVYL</sequence>
<evidence type="ECO:0000313" key="5">
    <source>
        <dbReference type="Proteomes" id="UP000027456"/>
    </source>
</evidence>
<dbReference type="PANTHER" id="PTHR47966">
    <property type="entry name" value="BETA-SITE APP-CLEAVING ENZYME, ISOFORM A-RELATED"/>
    <property type="match status" value="1"/>
</dbReference>
<dbReference type="GO" id="GO:0004190">
    <property type="term" value="F:aspartic-type endopeptidase activity"/>
    <property type="evidence" value="ECO:0007669"/>
    <property type="project" value="InterPro"/>
</dbReference>
<protein>
    <submittedName>
        <fullName evidence="4">Eukaryotic aspartyl protease</fullName>
    </submittedName>
</protein>
<evidence type="ECO:0000313" key="4">
    <source>
        <dbReference type="EMBL" id="KEP45499.1"/>
    </source>
</evidence>
<keyword evidence="4" id="KW-0378">Hydrolase</keyword>
<proteinExistence type="inferred from homology"/>
<dbReference type="InterPro" id="IPR033121">
    <property type="entry name" value="PEPTIDASE_A1"/>
</dbReference>
<dbReference type="GO" id="GO:0000324">
    <property type="term" value="C:fungal-type vacuole"/>
    <property type="evidence" value="ECO:0007669"/>
    <property type="project" value="TreeGrafter"/>
</dbReference>
<evidence type="ECO:0000256" key="1">
    <source>
        <dbReference type="ARBA" id="ARBA00007447"/>
    </source>
</evidence>
<keyword evidence="2" id="KW-0472">Membrane</keyword>
<feature type="non-terminal residue" evidence="4">
    <location>
        <position position="622"/>
    </location>
</feature>
<dbReference type="InterPro" id="IPR001461">
    <property type="entry name" value="Aspartic_peptidase_A1"/>
</dbReference>
<keyword evidence="2" id="KW-1133">Transmembrane helix</keyword>
<reference evidence="4 5" key="1">
    <citation type="submission" date="2013-12" db="EMBL/GenBank/DDBJ databases">
        <authorList>
            <person name="Cubeta M."/>
            <person name="Pakala S."/>
            <person name="Fedorova N."/>
            <person name="Thomas E."/>
            <person name="Dean R."/>
            <person name="Jabaji S."/>
            <person name="Neate S."/>
            <person name="Toda T."/>
            <person name="Tavantzis S."/>
            <person name="Vilgalys R."/>
            <person name="Bharathan N."/>
            <person name="Pakala S."/>
            <person name="Losada L.S."/>
            <person name="Zafar N."/>
            <person name="Nierman W."/>
        </authorList>
    </citation>
    <scope>NUCLEOTIDE SEQUENCE [LARGE SCALE GENOMIC DNA]</scope>
    <source>
        <strain evidence="4 5">123E</strain>
    </source>
</reference>
<dbReference type="STRING" id="1423351.A0A074RFD5"/>
<dbReference type="InterPro" id="IPR021109">
    <property type="entry name" value="Peptidase_aspartic_dom_sf"/>
</dbReference>
<keyword evidence="5" id="KW-1185">Reference proteome</keyword>
<dbReference type="Proteomes" id="UP000027456">
    <property type="component" value="Unassembled WGS sequence"/>
</dbReference>
<dbReference type="GO" id="GO:0006508">
    <property type="term" value="P:proteolysis"/>
    <property type="evidence" value="ECO:0007669"/>
    <property type="project" value="UniProtKB-KW"/>
</dbReference>
<dbReference type="SUPFAM" id="SSF50630">
    <property type="entry name" value="Acid proteases"/>
    <property type="match status" value="1"/>
</dbReference>
<dbReference type="EMBL" id="AZST01001742">
    <property type="protein sequence ID" value="KEP45499.1"/>
    <property type="molecule type" value="Genomic_DNA"/>
</dbReference>
<evidence type="ECO:0000259" key="3">
    <source>
        <dbReference type="PROSITE" id="PS51767"/>
    </source>
</evidence>
<gene>
    <name evidence="4" type="ORF">V565_266810</name>
</gene>
<dbReference type="PANTHER" id="PTHR47966:SF47">
    <property type="entry name" value="ENDOPEPTIDASE, PUTATIVE (AFU_ORTHOLOGUE AFUA_3G01220)-RELATED"/>
    <property type="match status" value="1"/>
</dbReference>
<dbReference type="HOGENOM" id="CLU_440471_0_0_1"/>
<dbReference type="OrthoDB" id="2646225at2759"/>